<evidence type="ECO:0000313" key="3">
    <source>
        <dbReference type="Proteomes" id="UP000712281"/>
    </source>
</evidence>
<organism evidence="2 3">
    <name type="scientific">Brassica cretica</name>
    <name type="common">Mustard</name>
    <dbReference type="NCBI Taxonomy" id="69181"/>
    <lineage>
        <taxon>Eukaryota</taxon>
        <taxon>Viridiplantae</taxon>
        <taxon>Streptophyta</taxon>
        <taxon>Embryophyta</taxon>
        <taxon>Tracheophyta</taxon>
        <taxon>Spermatophyta</taxon>
        <taxon>Magnoliopsida</taxon>
        <taxon>eudicotyledons</taxon>
        <taxon>Gunneridae</taxon>
        <taxon>Pentapetalae</taxon>
        <taxon>rosids</taxon>
        <taxon>malvids</taxon>
        <taxon>Brassicales</taxon>
        <taxon>Brassicaceae</taxon>
        <taxon>Brassiceae</taxon>
        <taxon>Brassica</taxon>
    </lineage>
</organism>
<evidence type="ECO:0000259" key="1">
    <source>
        <dbReference type="Pfam" id="PF13966"/>
    </source>
</evidence>
<accession>A0A8S9HIK4</accession>
<dbReference type="EMBL" id="QGKW02001940">
    <property type="protein sequence ID" value="KAF2555498.1"/>
    <property type="molecule type" value="Genomic_DNA"/>
</dbReference>
<dbReference type="Proteomes" id="UP000712281">
    <property type="component" value="Unassembled WGS sequence"/>
</dbReference>
<gene>
    <name evidence="2" type="ORF">F2Q68_00014727</name>
</gene>
<dbReference type="Pfam" id="PF13966">
    <property type="entry name" value="zf-RVT"/>
    <property type="match status" value="1"/>
</dbReference>
<reference evidence="2" key="1">
    <citation type="submission" date="2019-12" db="EMBL/GenBank/DDBJ databases">
        <title>Genome sequencing and annotation of Brassica cretica.</title>
        <authorList>
            <person name="Studholme D.J."/>
            <person name="Sarris P.F."/>
        </authorList>
    </citation>
    <scope>NUCLEOTIDE SEQUENCE</scope>
    <source>
        <strain evidence="2">PFS-001/15</strain>
        <tissue evidence="2">Leaf</tissue>
    </source>
</reference>
<feature type="domain" description="Reverse transcriptase zinc-binding" evidence="1">
    <location>
        <begin position="1"/>
        <end position="67"/>
    </location>
</feature>
<evidence type="ECO:0000313" key="2">
    <source>
        <dbReference type="EMBL" id="KAF2555498.1"/>
    </source>
</evidence>
<proteinExistence type="predicted"/>
<protein>
    <recommendedName>
        <fullName evidence="1">Reverse transcriptase zinc-binding domain-containing protein</fullName>
    </recommendedName>
</protein>
<comment type="caution">
    <text evidence="2">The sequence shown here is derived from an EMBL/GenBank/DDBJ whole genome shotgun (WGS) entry which is preliminary data.</text>
</comment>
<name>A0A8S9HIK4_BRACR</name>
<sequence length="132" mass="15403">WFRAVWFKQCVPKHAFNFWVANLDRLPVTARLVQWGMNVNPECTLCSASLETRDHLLISCPWVSELWHITLRRFDLTYQPFQSWDELIDWLLNGHSSGKTRTLMKLVCHAVISISHGRKGTTDDMGHLQLLL</sequence>
<feature type="non-terminal residue" evidence="2">
    <location>
        <position position="1"/>
    </location>
</feature>
<dbReference type="AlphaFoldDB" id="A0A8S9HIK4"/>
<dbReference type="InterPro" id="IPR026960">
    <property type="entry name" value="RVT-Znf"/>
</dbReference>